<name>A0A8B8NR32_9MYRT</name>
<evidence type="ECO:0000256" key="4">
    <source>
        <dbReference type="ARBA" id="ARBA00023004"/>
    </source>
</evidence>
<dbReference type="PRINTS" id="PR00463">
    <property type="entry name" value="EP450I"/>
</dbReference>
<proteinExistence type="inferred from homology"/>
<evidence type="ECO:0000256" key="3">
    <source>
        <dbReference type="ARBA" id="ARBA00023002"/>
    </source>
</evidence>
<feature type="chain" id="PRO_5034356602" evidence="7">
    <location>
        <begin position="20"/>
        <end position="499"/>
    </location>
</feature>
<evidence type="ECO:0000313" key="8">
    <source>
        <dbReference type="Proteomes" id="UP000827889"/>
    </source>
</evidence>
<dbReference type="PANTHER" id="PTHR47950">
    <property type="entry name" value="CYTOCHROME P450, FAMILY 76, SUBFAMILY C, POLYPEPTIDE 5-RELATED"/>
    <property type="match status" value="1"/>
</dbReference>
<keyword evidence="7" id="KW-0732">Signal</keyword>
<keyword evidence="6" id="KW-0503">Monooxygenase</keyword>
<evidence type="ECO:0000256" key="2">
    <source>
        <dbReference type="ARBA" id="ARBA00022723"/>
    </source>
</evidence>
<dbReference type="KEGG" id="rarg:115737118"/>
<organism evidence="8 9">
    <name type="scientific">Rhodamnia argentea</name>
    <dbReference type="NCBI Taxonomy" id="178133"/>
    <lineage>
        <taxon>Eukaryota</taxon>
        <taxon>Viridiplantae</taxon>
        <taxon>Streptophyta</taxon>
        <taxon>Embryophyta</taxon>
        <taxon>Tracheophyta</taxon>
        <taxon>Spermatophyta</taxon>
        <taxon>Magnoliopsida</taxon>
        <taxon>eudicotyledons</taxon>
        <taxon>Gunneridae</taxon>
        <taxon>Pentapetalae</taxon>
        <taxon>rosids</taxon>
        <taxon>malvids</taxon>
        <taxon>Myrtales</taxon>
        <taxon>Myrtaceae</taxon>
        <taxon>Myrtoideae</taxon>
        <taxon>Myrteae</taxon>
        <taxon>Australasian group</taxon>
        <taxon>Rhodamnia</taxon>
    </lineage>
</organism>
<accession>A0A8B8NR32</accession>
<dbReference type="PANTHER" id="PTHR47950:SF44">
    <property type="entry name" value="CYTOCHROME P450, FAMILY 76, SUBFAMILY C, POLYPEPTIDE 5-RELATED"/>
    <property type="match status" value="1"/>
</dbReference>
<dbReference type="SUPFAM" id="SSF48264">
    <property type="entry name" value="Cytochrome P450"/>
    <property type="match status" value="1"/>
</dbReference>
<feature type="signal peptide" evidence="7">
    <location>
        <begin position="1"/>
        <end position="19"/>
    </location>
</feature>
<feature type="binding site" description="axial binding residue" evidence="5">
    <location>
        <position position="442"/>
    </location>
    <ligand>
        <name>heme</name>
        <dbReference type="ChEBI" id="CHEBI:30413"/>
    </ligand>
    <ligandPart>
        <name>Fe</name>
        <dbReference type="ChEBI" id="CHEBI:18248"/>
    </ligandPart>
</feature>
<protein>
    <submittedName>
        <fullName evidence="9">Geraniol 8-hydroxylase-like</fullName>
    </submittedName>
</protein>
<dbReference type="GO" id="GO:0004497">
    <property type="term" value="F:monooxygenase activity"/>
    <property type="evidence" value="ECO:0007669"/>
    <property type="project" value="UniProtKB-KW"/>
</dbReference>
<evidence type="ECO:0000256" key="6">
    <source>
        <dbReference type="RuleBase" id="RU000461"/>
    </source>
</evidence>
<dbReference type="FunFam" id="1.10.630.10:FF:000007">
    <property type="entry name" value="Cytochrome P450 76C4"/>
    <property type="match status" value="1"/>
</dbReference>
<keyword evidence="8" id="KW-1185">Reference proteome</keyword>
<dbReference type="OrthoDB" id="2789670at2759"/>
<gene>
    <name evidence="9" type="primary">LOC115737118</name>
</gene>
<evidence type="ECO:0000256" key="5">
    <source>
        <dbReference type="PIRSR" id="PIRSR602401-1"/>
    </source>
</evidence>
<dbReference type="AlphaFoldDB" id="A0A8B8NR32"/>
<evidence type="ECO:0000256" key="1">
    <source>
        <dbReference type="ARBA" id="ARBA00010617"/>
    </source>
</evidence>
<dbReference type="Pfam" id="PF00067">
    <property type="entry name" value="p450"/>
    <property type="match status" value="1"/>
</dbReference>
<dbReference type="InterPro" id="IPR017972">
    <property type="entry name" value="Cyt_P450_CS"/>
</dbReference>
<comment type="similarity">
    <text evidence="1 6">Belongs to the cytochrome P450 family.</text>
</comment>
<keyword evidence="3 6" id="KW-0560">Oxidoreductase</keyword>
<evidence type="ECO:0000313" key="9">
    <source>
        <dbReference type="RefSeq" id="XP_030524960.1"/>
    </source>
</evidence>
<dbReference type="RefSeq" id="XP_030524960.1">
    <property type="nucleotide sequence ID" value="XM_030669100.2"/>
</dbReference>
<dbReference type="Proteomes" id="UP000827889">
    <property type="component" value="Chromosome 9"/>
</dbReference>
<dbReference type="Gene3D" id="1.10.630.10">
    <property type="entry name" value="Cytochrome P450"/>
    <property type="match status" value="1"/>
</dbReference>
<comment type="cofactor">
    <cofactor evidence="5">
        <name>heme</name>
        <dbReference type="ChEBI" id="CHEBI:30413"/>
    </cofactor>
</comment>
<dbReference type="PROSITE" id="PS00086">
    <property type="entry name" value="CYTOCHROME_P450"/>
    <property type="match status" value="1"/>
</dbReference>
<dbReference type="GeneID" id="115737118"/>
<dbReference type="PRINTS" id="PR00385">
    <property type="entry name" value="P450"/>
</dbReference>
<evidence type="ECO:0000256" key="7">
    <source>
        <dbReference type="SAM" id="SignalP"/>
    </source>
</evidence>
<keyword evidence="5 6" id="KW-0349">Heme</keyword>
<keyword evidence="4 5" id="KW-0408">Iron</keyword>
<dbReference type="InterPro" id="IPR036396">
    <property type="entry name" value="Cyt_P450_sf"/>
</dbReference>
<dbReference type="InterPro" id="IPR002401">
    <property type="entry name" value="Cyt_P450_E_grp-I"/>
</dbReference>
<keyword evidence="2 5" id="KW-0479">Metal-binding</keyword>
<sequence length="499" mass="55914">MDLLVLILCAYLAWGLVQALRFITRKTKPSPSNLPPGPPPLPVIGNLLELGNLPHQSLAKIARTYGPIIKLQLGAITTVVISSPALSKEILQTHDILFANRTIPDAVNAFNQGQHSLPWVPVSPLWRNLRRIFNLHLFSNMKLDSTQHLRRKKVQDLLAHVERSARAGDEVEIGEAAFMTSINFLADTMFSLDLVDRSSGSAKEFKETVWQILVEAGKPNVVDFFPVLRKIDPQGTRRRMTRYFRTMFDLFDRLIEGRLRRRETLGSPRMNDVLDTLLDICEDKEEDMDMSQLKPLLLDVFVAGADTTSSSVEWAMAELLHSPEKLSKAQAELHRVIGKGNLVNESDVARLPYLQATVKETFRMHPAVPLLLPRKCGADLEVGGYTVPEGAQVFVNVWAIGRDPTLWEDPDVFSPERFLGSEMDVKGHNFELTPFGGGRRICIGLPLALRMLHMMLGSLLNCFDWRLADGVMPEDMNMEEKFGITLAKAQPLKAVPVSV</sequence>
<reference evidence="9" key="1">
    <citation type="submission" date="2025-08" db="UniProtKB">
        <authorList>
            <consortium name="RefSeq"/>
        </authorList>
    </citation>
    <scope>IDENTIFICATION</scope>
    <source>
        <tissue evidence="9">Leaf</tissue>
    </source>
</reference>
<dbReference type="InterPro" id="IPR001128">
    <property type="entry name" value="Cyt_P450"/>
</dbReference>
<dbReference type="CDD" id="cd11073">
    <property type="entry name" value="CYP76-like"/>
    <property type="match status" value="1"/>
</dbReference>
<dbReference type="GO" id="GO:0005506">
    <property type="term" value="F:iron ion binding"/>
    <property type="evidence" value="ECO:0007669"/>
    <property type="project" value="InterPro"/>
</dbReference>
<dbReference type="GO" id="GO:0016705">
    <property type="term" value="F:oxidoreductase activity, acting on paired donors, with incorporation or reduction of molecular oxygen"/>
    <property type="evidence" value="ECO:0007669"/>
    <property type="project" value="InterPro"/>
</dbReference>
<dbReference type="GO" id="GO:0020037">
    <property type="term" value="F:heme binding"/>
    <property type="evidence" value="ECO:0007669"/>
    <property type="project" value="InterPro"/>
</dbReference>